<protein>
    <submittedName>
        <fullName evidence="1">Uncharacterized protein</fullName>
    </submittedName>
</protein>
<organism evidence="1 2">
    <name type="scientific">Microbulbifer yueqingensis</name>
    <dbReference type="NCBI Taxonomy" id="658219"/>
    <lineage>
        <taxon>Bacteria</taxon>
        <taxon>Pseudomonadati</taxon>
        <taxon>Pseudomonadota</taxon>
        <taxon>Gammaproteobacteria</taxon>
        <taxon>Cellvibrionales</taxon>
        <taxon>Microbulbiferaceae</taxon>
        <taxon>Microbulbifer</taxon>
    </lineage>
</organism>
<evidence type="ECO:0000313" key="1">
    <source>
        <dbReference type="EMBL" id="SDK29022.1"/>
    </source>
</evidence>
<reference evidence="2" key="1">
    <citation type="submission" date="2016-10" db="EMBL/GenBank/DDBJ databases">
        <authorList>
            <person name="Varghese N."/>
            <person name="Submissions S."/>
        </authorList>
    </citation>
    <scope>NUCLEOTIDE SEQUENCE [LARGE SCALE GENOMIC DNA]</scope>
    <source>
        <strain evidence="2">CGMCC 1.10658</strain>
    </source>
</reference>
<dbReference type="AlphaFoldDB" id="A0A1G9ANW4"/>
<dbReference type="EMBL" id="FNFH01000003">
    <property type="protein sequence ID" value="SDK29022.1"/>
    <property type="molecule type" value="Genomic_DNA"/>
</dbReference>
<evidence type="ECO:0000313" key="2">
    <source>
        <dbReference type="Proteomes" id="UP000199305"/>
    </source>
</evidence>
<name>A0A1G9ANW4_9GAMM</name>
<keyword evidence="2" id="KW-1185">Reference proteome</keyword>
<proteinExistence type="predicted"/>
<gene>
    <name evidence="1" type="ORF">SAMN05216212_2099</name>
</gene>
<accession>A0A1G9ANW4</accession>
<sequence length="75" mass="8401">MDRCVICGREAEVTEGYLYKVMCSVCFGGKPYAVEGELWKSGIPVDGRRAEEILGEKFAQGQELPVLSWDGTDYY</sequence>
<dbReference type="Proteomes" id="UP000199305">
    <property type="component" value="Unassembled WGS sequence"/>
</dbReference>
<dbReference type="RefSeq" id="WP_139169486.1">
    <property type="nucleotide sequence ID" value="NZ_FNFH01000003.1"/>
</dbReference>